<evidence type="ECO:0000256" key="2">
    <source>
        <dbReference type="ARBA" id="ARBA00010400"/>
    </source>
</evidence>
<dbReference type="VEuPathDB" id="FungiDB:PHYSODRAFT_286322"/>
<comment type="similarity">
    <text evidence="2 5">Belongs to the RxLR effector family.</text>
</comment>
<evidence type="ECO:0000256" key="5">
    <source>
        <dbReference type="RuleBase" id="RU367124"/>
    </source>
</evidence>
<evidence type="ECO:0000256" key="4">
    <source>
        <dbReference type="ARBA" id="ARBA00022729"/>
    </source>
</evidence>
<dbReference type="OMA" id="SIXASKT"/>
<evidence type="ECO:0000313" key="7">
    <source>
        <dbReference type="EMBL" id="AEK81229.1"/>
    </source>
</evidence>
<keyword evidence="4 5" id="KW-0732">Signal</keyword>
<dbReference type="SMR" id="E0W5A3"/>
<sequence length="167" mass="18192">MRVCFVLLAAAATLLASNEVTAVSSHAGLSKMTAKEETQTIDAAAMAATGHRHLRSHEAAGEERASVPVNAISFKDLLKVEDLVDPTKLRAALQKSAEASKIRLAMFDEMFGNADIKREVLARLNKLDDFKPLKSAWTVYILKKGVEYERQQEKAVAAAAAARRRGN</sequence>
<dbReference type="GO" id="GO:0005576">
    <property type="term" value="C:extracellular region"/>
    <property type="evidence" value="ECO:0007669"/>
    <property type="project" value="UniProtKB-SubCell"/>
</dbReference>
<comment type="subcellular location">
    <subcellularLocation>
        <location evidence="1 5">Secreted</location>
    </subcellularLocation>
</comment>
<evidence type="ECO:0000313" key="6">
    <source>
        <dbReference type="EMBL" id="AEK81227.1"/>
    </source>
</evidence>
<dbReference type="Pfam" id="PF16810">
    <property type="entry name" value="RXLR"/>
    <property type="match status" value="1"/>
</dbReference>
<dbReference type="AlphaFoldDB" id="E0W5A3"/>
<name>E0W5A3_PHYSO</name>
<feature type="chain" id="PRO_5007652910" description="RxLR effector protein" evidence="5">
    <location>
        <begin position="17"/>
        <end position="167"/>
    </location>
</feature>
<accession>E0W5A3</accession>
<keyword evidence="3 5" id="KW-0964">Secreted</keyword>
<organism evidence="7">
    <name type="scientific">Phytophthora sojae</name>
    <name type="common">Soybean stem and root rot agent</name>
    <name type="synonym">Phytophthora megasperma f. sp. glycines</name>
    <dbReference type="NCBI Taxonomy" id="67593"/>
    <lineage>
        <taxon>Eukaryota</taxon>
        <taxon>Sar</taxon>
        <taxon>Stramenopiles</taxon>
        <taxon>Oomycota</taxon>
        <taxon>Peronosporomycetes</taxon>
        <taxon>Peronosporales</taxon>
        <taxon>Peronosporaceae</taxon>
        <taxon>Phytophthora</taxon>
    </lineage>
</organism>
<evidence type="ECO:0000256" key="1">
    <source>
        <dbReference type="ARBA" id="ARBA00004613"/>
    </source>
</evidence>
<comment type="domain">
    <text evidence="5">The RxLR-dEER motif acts to carry the protein into the host cell cytoplasm through binding to cell surface phosphatidylinositol-3-phosphate.</text>
</comment>
<dbReference type="OrthoDB" id="10409505at2759"/>
<dbReference type="InterPro" id="IPR031825">
    <property type="entry name" value="RXLR"/>
</dbReference>
<comment type="function">
    <text evidence="5">Effector that suppresses plant defense responses during pathogen infection.</text>
</comment>
<dbReference type="EMBL" id="JN254416">
    <property type="protein sequence ID" value="AEK81229.1"/>
    <property type="molecule type" value="Genomic_DNA"/>
</dbReference>
<gene>
    <name evidence="7" type="primary">Avh</name>
</gene>
<evidence type="ECO:0000256" key="3">
    <source>
        <dbReference type="ARBA" id="ARBA00022525"/>
    </source>
</evidence>
<dbReference type="RefSeq" id="XP_009529185.1">
    <property type="nucleotide sequence ID" value="XM_009530890.1"/>
</dbReference>
<proteinExistence type="inferred from homology"/>
<dbReference type="KEGG" id="psoj:PHYSODRAFT_286322"/>
<feature type="signal peptide" evidence="5">
    <location>
        <begin position="1"/>
        <end position="16"/>
    </location>
</feature>
<dbReference type="EMBL" id="JN254414">
    <property type="protein sequence ID" value="AEK81227.1"/>
    <property type="molecule type" value="Genomic_DNA"/>
</dbReference>
<reference evidence="7" key="1">
    <citation type="journal article" date="2011" name="Plant Cell">
        <title>Transcriptional programming and functional interactions within the Phytophthora sojae RXLR effector repertoire.</title>
        <authorList>
            <person name="Wang Q."/>
            <person name="Han C."/>
            <person name="Ferreira A.O."/>
            <person name="Yu X."/>
            <person name="Ye W."/>
            <person name="Tripathy S."/>
            <person name="Kale S.D."/>
            <person name="Gu B."/>
            <person name="Sheng Y."/>
            <person name="Sui Y."/>
            <person name="Wang X."/>
            <person name="Zhang Z."/>
            <person name="Cheng B."/>
            <person name="Dong S."/>
            <person name="Shan W."/>
            <person name="Zheng X."/>
            <person name="Dou D."/>
            <person name="Tyler B.M."/>
            <person name="Wang Y."/>
        </authorList>
    </citation>
    <scope>NUCLEOTIDE SEQUENCE</scope>
    <source>
        <strain evidence="6">P7064</strain>
        <strain evidence="7">P7076</strain>
    </source>
</reference>
<protein>
    <recommendedName>
        <fullName evidence="5">RxLR effector protein</fullName>
    </recommendedName>
</protein>